<reference evidence="5" key="1">
    <citation type="journal article" date="2014" name="Genome Announc.">
        <title>Draft Genome Sequence of Marine Flavobacterium Jejuia pallidilutea Strain 11shimoA1 and Pigmentation Mutants.</title>
        <authorList>
            <person name="Takatani N."/>
            <person name="Nakanishi M."/>
            <person name="Meirelles P."/>
            <person name="Mino S."/>
            <person name="Suda W."/>
            <person name="Oshima K."/>
            <person name="Hattori M."/>
            <person name="Ohkuma M."/>
            <person name="Hosokawa M."/>
            <person name="Miyashita K."/>
            <person name="Thompson F.L."/>
            <person name="Niwa A."/>
            <person name="Sawabe T."/>
            <person name="Sawabe T."/>
        </authorList>
    </citation>
    <scope>NUCLEOTIDE SEQUENCE [LARGE SCALE GENOMIC DNA]</scope>
    <source>
        <strain evidence="5">JCM 19538</strain>
    </source>
</reference>
<gene>
    <name evidence="1" type="ORF">JCM19301_3019</name>
    <name evidence="2" type="ORF">JCM19302_691</name>
    <name evidence="3" type="ORF">JCM19538_906</name>
</gene>
<keyword evidence="5" id="KW-1185">Reference proteome</keyword>
<dbReference type="EMBL" id="BBNY01000090">
    <property type="protein sequence ID" value="GAL90848.1"/>
    <property type="molecule type" value="Genomic_DNA"/>
</dbReference>
<comment type="caution">
    <text evidence="1">The sequence shown here is derived from an EMBL/GenBank/DDBJ whole genome shotgun (WGS) entry which is preliminary data.</text>
</comment>
<evidence type="ECO:0000313" key="3">
    <source>
        <dbReference type="EMBL" id="GAL90848.1"/>
    </source>
</evidence>
<sequence length="38" mass="4375">MGFAFLANLLKMLKLEINYTKISSKTLCNNQKPYLVII</sequence>
<evidence type="ECO:0000313" key="1">
    <source>
        <dbReference type="EMBL" id="GAL66541.1"/>
    </source>
</evidence>
<proteinExistence type="predicted"/>
<dbReference type="Proteomes" id="UP000029641">
    <property type="component" value="Unassembled WGS sequence"/>
</dbReference>
<dbReference type="EMBL" id="BBNS01000003">
    <property type="protein sequence ID" value="GAL69796.1"/>
    <property type="molecule type" value="Genomic_DNA"/>
</dbReference>
<organism evidence="1 4">
    <name type="scientific">Jejuia pallidilutea</name>
    <dbReference type="NCBI Taxonomy" id="504487"/>
    <lineage>
        <taxon>Bacteria</taxon>
        <taxon>Pseudomonadati</taxon>
        <taxon>Bacteroidota</taxon>
        <taxon>Flavobacteriia</taxon>
        <taxon>Flavobacteriales</taxon>
        <taxon>Flavobacteriaceae</taxon>
        <taxon>Jejuia</taxon>
    </lineage>
</organism>
<dbReference type="Proteomes" id="UP000030184">
    <property type="component" value="Unassembled WGS sequence"/>
</dbReference>
<evidence type="ECO:0000313" key="2">
    <source>
        <dbReference type="EMBL" id="GAL69796.1"/>
    </source>
</evidence>
<accession>A0A090VPC9</accession>
<evidence type="ECO:0000313" key="4">
    <source>
        <dbReference type="Proteomes" id="UP000029641"/>
    </source>
</evidence>
<name>A0A090VPC9_9FLAO</name>
<dbReference type="Proteomes" id="UP000029646">
    <property type="component" value="Unassembled WGS sequence"/>
</dbReference>
<evidence type="ECO:0000313" key="5">
    <source>
        <dbReference type="Proteomes" id="UP000030184"/>
    </source>
</evidence>
<dbReference type="AlphaFoldDB" id="A0A090VPC9"/>
<protein>
    <submittedName>
        <fullName evidence="1">Uncharacterized protein</fullName>
    </submittedName>
</protein>
<dbReference type="EMBL" id="BBNR01000005">
    <property type="protein sequence ID" value="GAL66541.1"/>
    <property type="molecule type" value="Genomic_DNA"/>
</dbReference>